<dbReference type="Proteomes" id="UP000243686">
    <property type="component" value="Unassembled WGS sequence"/>
</dbReference>
<feature type="non-terminal residue" evidence="17">
    <location>
        <position position="852"/>
    </location>
</feature>
<dbReference type="GO" id="GO:0008270">
    <property type="term" value="F:zinc ion binding"/>
    <property type="evidence" value="ECO:0007669"/>
    <property type="project" value="UniProtKB-KW"/>
</dbReference>
<dbReference type="PANTHER" id="PTHR11076">
    <property type="entry name" value="DNA REPAIR POLYMERASE UMUC / TRANSFERASE FAMILY MEMBER"/>
    <property type="match status" value="1"/>
</dbReference>
<evidence type="ECO:0000256" key="9">
    <source>
        <dbReference type="ARBA" id="ARBA00022771"/>
    </source>
</evidence>
<dbReference type="PROSITE" id="PS50173">
    <property type="entry name" value="UMUC"/>
    <property type="match status" value="1"/>
</dbReference>
<dbReference type="EMBL" id="KV891967">
    <property type="protein sequence ID" value="OON21859.1"/>
    <property type="molecule type" value="Genomic_DNA"/>
</dbReference>
<dbReference type="Pfam" id="PF00817">
    <property type="entry name" value="IMS"/>
    <property type="match status" value="2"/>
</dbReference>
<dbReference type="PANTHER" id="PTHR11076:SF33">
    <property type="entry name" value="DNA POLYMERASE KAPPA"/>
    <property type="match status" value="1"/>
</dbReference>
<reference evidence="17 18" key="1">
    <citation type="submission" date="2015-03" db="EMBL/GenBank/DDBJ databases">
        <title>Draft genome of the nematode, Opisthorchis viverrini.</title>
        <authorList>
            <person name="Mitreva M."/>
        </authorList>
    </citation>
    <scope>NUCLEOTIDE SEQUENCE [LARGE SCALE GENOMIC DNA]</scope>
    <source>
        <strain evidence="17">Khon Kaen</strain>
    </source>
</reference>
<dbReference type="InterPro" id="IPR043128">
    <property type="entry name" value="Rev_trsase/Diguanyl_cyclase"/>
</dbReference>
<keyword evidence="7" id="KW-0479">Metal-binding</keyword>
<dbReference type="InterPro" id="IPR001126">
    <property type="entry name" value="UmuC"/>
</dbReference>
<dbReference type="EC" id="2.7.7.7" evidence="2"/>
<dbReference type="GO" id="GO:0006281">
    <property type="term" value="P:DNA repair"/>
    <property type="evidence" value="ECO:0007669"/>
    <property type="project" value="UniProtKB-KW"/>
</dbReference>
<dbReference type="SUPFAM" id="SSF56672">
    <property type="entry name" value="DNA/RNA polymerases"/>
    <property type="match status" value="1"/>
</dbReference>
<feature type="domain" description="UmuC" evidence="16">
    <location>
        <begin position="49"/>
        <end position="317"/>
    </location>
</feature>
<keyword evidence="10" id="KW-0862">Zinc</keyword>
<keyword evidence="11" id="KW-0460">Magnesium</keyword>
<evidence type="ECO:0000256" key="6">
    <source>
        <dbReference type="ARBA" id="ARBA00022705"/>
    </source>
</evidence>
<comment type="catalytic activity">
    <reaction evidence="14">
        <text>DNA(n) + a 2'-deoxyribonucleoside 5'-triphosphate = DNA(n+1) + diphosphate</text>
        <dbReference type="Rhea" id="RHEA:22508"/>
        <dbReference type="Rhea" id="RHEA-COMP:17339"/>
        <dbReference type="Rhea" id="RHEA-COMP:17340"/>
        <dbReference type="ChEBI" id="CHEBI:33019"/>
        <dbReference type="ChEBI" id="CHEBI:61560"/>
        <dbReference type="ChEBI" id="CHEBI:173112"/>
        <dbReference type="EC" id="2.7.7.7"/>
    </reaction>
</comment>
<dbReference type="InterPro" id="IPR006642">
    <property type="entry name" value="Rad18_UBZ4"/>
</dbReference>
<dbReference type="GO" id="GO:0003887">
    <property type="term" value="F:DNA-directed DNA polymerase activity"/>
    <property type="evidence" value="ECO:0007669"/>
    <property type="project" value="UniProtKB-KW"/>
</dbReference>
<dbReference type="Gene3D" id="3.30.70.270">
    <property type="match status" value="1"/>
</dbReference>
<evidence type="ECO:0000256" key="7">
    <source>
        <dbReference type="ARBA" id="ARBA00022723"/>
    </source>
</evidence>
<evidence type="ECO:0000256" key="12">
    <source>
        <dbReference type="ARBA" id="ARBA00022932"/>
    </source>
</evidence>
<protein>
    <recommendedName>
        <fullName evidence="3">DNA polymerase kappa</fullName>
        <ecNumber evidence="2">2.7.7.7</ecNumber>
    </recommendedName>
</protein>
<feature type="compositionally biased region" description="Basic residues" evidence="15">
    <location>
        <begin position="589"/>
        <end position="600"/>
    </location>
</feature>
<keyword evidence="8" id="KW-0227">DNA damage</keyword>
<dbReference type="InterPro" id="IPR024728">
    <property type="entry name" value="PolY_HhH_motif"/>
</dbReference>
<evidence type="ECO:0000256" key="15">
    <source>
        <dbReference type="SAM" id="MobiDB-lite"/>
    </source>
</evidence>
<dbReference type="GO" id="GO:0003684">
    <property type="term" value="F:damaged DNA binding"/>
    <property type="evidence" value="ECO:0007669"/>
    <property type="project" value="InterPro"/>
</dbReference>
<comment type="similarity">
    <text evidence="1">Belongs to the DNA polymerase type-Y family.</text>
</comment>
<dbReference type="SMART" id="SM00734">
    <property type="entry name" value="ZnF_Rad18"/>
    <property type="match status" value="1"/>
</dbReference>
<dbReference type="InterPro" id="IPR036775">
    <property type="entry name" value="DNA_pol_Y-fam_lit_finger_sf"/>
</dbReference>
<dbReference type="InterPro" id="IPR017961">
    <property type="entry name" value="DNA_pol_Y-fam_little_finger"/>
</dbReference>
<dbReference type="CDD" id="cd03586">
    <property type="entry name" value="PolY_Pol_IV_kappa"/>
    <property type="match status" value="1"/>
</dbReference>
<feature type="non-terminal residue" evidence="17">
    <location>
        <position position="1"/>
    </location>
</feature>
<evidence type="ECO:0000313" key="17">
    <source>
        <dbReference type="EMBL" id="OON21859.1"/>
    </source>
</evidence>
<sequence length="852" mass="95017">PTASGRFLQLPVLNSPTPFGAHLTPAVDQTKQTDVLRAPNYLLVDTLPSTSNYIARRFGVRPGLPGFLGKKLCPDLRIVPPDFARYTAASRVVRSVLRPYAAIGLTKDKTCGGPPGSDNEDDHPVAMVTASLDEAYLDLTQHLKERVNLSQEQRSFWPRPAPSAPMLVCRCPNRTKIKSAAHGDSHTQSCTVQMQSRVSEHESSLNEENGTTTSYTANMLSDTVDEDLAVCENCGLLLRSGRRVFGITAWEAAREIRFRIFCATRLTASAGLGPNTLTAKIASDWCKPSGQFEVARTSEAVTEFMRQLPVRKVPGIGHVTERRLEAFGIRTCRDLIEKRGILWHLSSRSAMAYYLRIAVGHSDDDWLPCSNPEILTRPNDSNVLALSEGDSNQGRYEVDRKSMSVERTFPDTFEPEALILRCRQLSAKLSEDLKEEHVKGRSLTLKLKLDTFENRSRSQMLPDYTNDAEIIATFATEILREEMANERMAVPANKQVASTSKRQQPTARAEPKALTLRLMGLRMSSLLPAEMCPQIRQRSLEEALAHVVATKQLNFELVDNQPDKFDRTACPQTTAKQSGNTGSAGLTTRKMKPTTSRTRKSDKSVGASILSWTQVSNVKDLATSSTQDDNILDSRAIILTCPVCNVALKLPSEEEFNTHLDDCLNRNTIAEAIRETLPSQDRSSASPMTQQTSCKTKRSLPLASSPAWCNGLITHYGCLKDASHVCRRTFGRKARQNKLKISKEQISEVVLQKDKGIQSSYLCQFYGPNLVEIFLRMMISQELHSAQQVSCILLISDTQYFKTIAGHLNSFIHEFLFVMHIEFIRTQTGQINFKNPSDPSELDHEQQTFNGY</sequence>
<keyword evidence="18" id="KW-1185">Reference proteome</keyword>
<name>A0A1S8X550_OPIVI</name>
<evidence type="ECO:0000256" key="5">
    <source>
        <dbReference type="ARBA" id="ARBA00022695"/>
    </source>
</evidence>
<feature type="region of interest" description="Disordered" evidence="15">
    <location>
        <begin position="492"/>
        <end position="511"/>
    </location>
</feature>
<evidence type="ECO:0000256" key="4">
    <source>
        <dbReference type="ARBA" id="ARBA00022679"/>
    </source>
</evidence>
<evidence type="ECO:0000256" key="10">
    <source>
        <dbReference type="ARBA" id="ARBA00022833"/>
    </source>
</evidence>
<keyword evidence="13" id="KW-0234">DNA repair</keyword>
<dbReference type="Pfam" id="PF11798">
    <property type="entry name" value="IMS_HHH"/>
    <property type="match status" value="1"/>
</dbReference>
<feature type="compositionally biased region" description="Polar residues" evidence="15">
    <location>
        <begin position="677"/>
        <end position="694"/>
    </location>
</feature>
<dbReference type="GO" id="GO:0005634">
    <property type="term" value="C:nucleus"/>
    <property type="evidence" value="ECO:0007669"/>
    <property type="project" value="TreeGrafter"/>
</dbReference>
<evidence type="ECO:0000313" key="18">
    <source>
        <dbReference type="Proteomes" id="UP000243686"/>
    </source>
</evidence>
<evidence type="ECO:0000256" key="14">
    <source>
        <dbReference type="ARBA" id="ARBA00049244"/>
    </source>
</evidence>
<evidence type="ECO:0000256" key="11">
    <source>
        <dbReference type="ARBA" id="ARBA00022842"/>
    </source>
</evidence>
<evidence type="ECO:0000256" key="8">
    <source>
        <dbReference type="ARBA" id="ARBA00022763"/>
    </source>
</evidence>
<dbReference type="InterPro" id="IPR050116">
    <property type="entry name" value="DNA_polymerase-Y"/>
</dbReference>
<evidence type="ECO:0000259" key="16">
    <source>
        <dbReference type="PROSITE" id="PS50173"/>
    </source>
</evidence>
<feature type="region of interest" description="Disordered" evidence="15">
    <location>
        <begin position="568"/>
        <end position="603"/>
    </location>
</feature>
<keyword evidence="12" id="KW-0239">DNA-directed DNA polymerase</keyword>
<evidence type="ECO:0000256" key="1">
    <source>
        <dbReference type="ARBA" id="ARBA00010945"/>
    </source>
</evidence>
<feature type="compositionally biased region" description="Polar residues" evidence="15">
    <location>
        <begin position="570"/>
        <end position="586"/>
    </location>
</feature>
<keyword evidence="5" id="KW-0548">Nucleotidyltransferase</keyword>
<dbReference type="Gene3D" id="3.30.160.60">
    <property type="entry name" value="Classic Zinc Finger"/>
    <property type="match status" value="1"/>
</dbReference>
<gene>
    <name evidence="17" type="ORF">X801_02240</name>
</gene>
<dbReference type="Gene3D" id="3.30.1490.100">
    <property type="entry name" value="DNA polymerase, Y-family, little finger domain"/>
    <property type="match status" value="1"/>
</dbReference>
<dbReference type="InterPro" id="IPR043502">
    <property type="entry name" value="DNA/RNA_pol_sf"/>
</dbReference>
<evidence type="ECO:0000256" key="3">
    <source>
        <dbReference type="ARBA" id="ARBA00016178"/>
    </source>
</evidence>
<dbReference type="Gene3D" id="1.10.150.810">
    <property type="match status" value="1"/>
</dbReference>
<feature type="compositionally biased region" description="Polar residues" evidence="15">
    <location>
        <begin position="495"/>
        <end position="506"/>
    </location>
</feature>
<keyword evidence="6" id="KW-0235">DNA replication</keyword>
<keyword evidence="9" id="KW-0863">Zinc-finger</keyword>
<evidence type="ECO:0000256" key="13">
    <source>
        <dbReference type="ARBA" id="ARBA00023204"/>
    </source>
</evidence>
<feature type="region of interest" description="Disordered" evidence="15">
    <location>
        <begin position="676"/>
        <end position="697"/>
    </location>
</feature>
<dbReference type="GO" id="GO:0042276">
    <property type="term" value="P:error-prone translesion synthesis"/>
    <property type="evidence" value="ECO:0007669"/>
    <property type="project" value="TreeGrafter"/>
</dbReference>
<dbReference type="GO" id="GO:0006260">
    <property type="term" value="P:DNA replication"/>
    <property type="evidence" value="ECO:0007669"/>
    <property type="project" value="UniProtKB-KW"/>
</dbReference>
<dbReference type="SUPFAM" id="SSF100879">
    <property type="entry name" value="Lesion bypass DNA polymerase (Y-family), little finger domain"/>
    <property type="match status" value="1"/>
</dbReference>
<dbReference type="InterPro" id="IPR022880">
    <property type="entry name" value="DNApol_IV"/>
</dbReference>
<dbReference type="Gene3D" id="3.40.1170.60">
    <property type="match status" value="1"/>
</dbReference>
<proteinExistence type="inferred from homology"/>
<accession>A0A1S8X550</accession>
<keyword evidence="4" id="KW-0808">Transferase</keyword>
<dbReference type="Pfam" id="PF11799">
    <property type="entry name" value="IMS_C"/>
    <property type="match status" value="1"/>
</dbReference>
<dbReference type="FunFam" id="3.30.1490.100:FF:000004">
    <property type="entry name" value="DNA polymerase IV"/>
    <property type="match status" value="1"/>
</dbReference>
<evidence type="ECO:0000256" key="2">
    <source>
        <dbReference type="ARBA" id="ARBA00012417"/>
    </source>
</evidence>
<organism evidence="17 18">
    <name type="scientific">Opisthorchis viverrini</name>
    <name type="common">Southeast Asian liver fluke</name>
    <dbReference type="NCBI Taxonomy" id="6198"/>
    <lineage>
        <taxon>Eukaryota</taxon>
        <taxon>Metazoa</taxon>
        <taxon>Spiralia</taxon>
        <taxon>Lophotrochozoa</taxon>
        <taxon>Platyhelminthes</taxon>
        <taxon>Trematoda</taxon>
        <taxon>Digenea</taxon>
        <taxon>Opisthorchiida</taxon>
        <taxon>Opisthorchiata</taxon>
        <taxon>Opisthorchiidae</taxon>
        <taxon>Opisthorchis</taxon>
    </lineage>
</organism>
<dbReference type="AlphaFoldDB" id="A0A1S8X550"/>